<dbReference type="OrthoDB" id="1148709at2"/>
<accession>A0A5R9KPW1</accession>
<dbReference type="RefSeq" id="WP_138368287.1">
    <property type="nucleotide sequence ID" value="NZ_VCEJ01000008.1"/>
</dbReference>
<dbReference type="Proteomes" id="UP000306402">
    <property type="component" value="Unassembled WGS sequence"/>
</dbReference>
<proteinExistence type="predicted"/>
<dbReference type="Gene3D" id="3.30.470.10">
    <property type="match status" value="1"/>
</dbReference>
<dbReference type="InterPro" id="IPR043132">
    <property type="entry name" value="BCAT-like_C"/>
</dbReference>
<sequence length="202" mass="23575">MSHTLCIETICVENRQLKNLSYHEARLNKTRQELWGYTDRWDLSEMLILPDCVDNEIHKCRVAYGKEIDNIKWEPYNFRTIRKIQIVHDDTIDYNYKYNNRDELNTLFAQRGDADDILIIKNGMVTDSFYCNVAFSDGSKWFTPKTYLLPGTQRAFLLDAGVIEEAEISEGDIGKYQEIRLFNAMVGWERAATLSIDAIELN</sequence>
<dbReference type="InterPro" id="IPR036038">
    <property type="entry name" value="Aminotransferase-like"/>
</dbReference>
<dbReference type="AlphaFoldDB" id="A0A5R9KPW1"/>
<comment type="caution">
    <text evidence="1">The sequence shown here is derived from an EMBL/GenBank/DDBJ whole genome shotgun (WGS) entry which is preliminary data.</text>
</comment>
<name>A0A5R9KPW1_9BACT</name>
<dbReference type="Gene3D" id="3.20.10.10">
    <property type="entry name" value="D-amino Acid Aminotransferase, subunit A, domain 2"/>
    <property type="match status" value="1"/>
</dbReference>
<evidence type="ECO:0008006" key="3">
    <source>
        <dbReference type="Google" id="ProtNLM"/>
    </source>
</evidence>
<dbReference type="InterPro" id="IPR043131">
    <property type="entry name" value="BCAT-like_N"/>
</dbReference>
<keyword evidence="2" id="KW-1185">Reference proteome</keyword>
<reference evidence="1 2" key="1">
    <citation type="submission" date="2019-05" db="EMBL/GenBank/DDBJ databases">
        <authorList>
            <person name="Qu J.-H."/>
        </authorList>
    </citation>
    <scope>NUCLEOTIDE SEQUENCE [LARGE SCALE GENOMIC DNA]</scope>
    <source>
        <strain evidence="1 2">T17</strain>
    </source>
</reference>
<protein>
    <recommendedName>
        <fullName evidence="3">4-amino-4-deoxychorismate lyase</fullName>
    </recommendedName>
</protein>
<dbReference type="SUPFAM" id="SSF56752">
    <property type="entry name" value="D-aminoacid aminotransferase-like PLP-dependent enzymes"/>
    <property type="match status" value="1"/>
</dbReference>
<dbReference type="GO" id="GO:0003824">
    <property type="term" value="F:catalytic activity"/>
    <property type="evidence" value="ECO:0007669"/>
    <property type="project" value="InterPro"/>
</dbReference>
<evidence type="ECO:0000313" key="1">
    <source>
        <dbReference type="EMBL" id="TLU98189.1"/>
    </source>
</evidence>
<dbReference type="Pfam" id="PF01063">
    <property type="entry name" value="Aminotran_4"/>
    <property type="match status" value="1"/>
</dbReference>
<organism evidence="1 2">
    <name type="scientific">Dyadobacter luticola</name>
    <dbReference type="NCBI Taxonomy" id="1979387"/>
    <lineage>
        <taxon>Bacteria</taxon>
        <taxon>Pseudomonadati</taxon>
        <taxon>Bacteroidota</taxon>
        <taxon>Cytophagia</taxon>
        <taxon>Cytophagales</taxon>
        <taxon>Spirosomataceae</taxon>
        <taxon>Dyadobacter</taxon>
    </lineage>
</organism>
<evidence type="ECO:0000313" key="2">
    <source>
        <dbReference type="Proteomes" id="UP000306402"/>
    </source>
</evidence>
<dbReference type="InterPro" id="IPR001544">
    <property type="entry name" value="Aminotrans_IV"/>
</dbReference>
<gene>
    <name evidence="1" type="ORF">FEN17_25780</name>
</gene>
<dbReference type="EMBL" id="VCEJ01000008">
    <property type="protein sequence ID" value="TLU98189.1"/>
    <property type="molecule type" value="Genomic_DNA"/>
</dbReference>